<organism evidence="3 4">
    <name type="scientific">Marininema halotolerans</name>
    <dbReference type="NCBI Taxonomy" id="1155944"/>
    <lineage>
        <taxon>Bacteria</taxon>
        <taxon>Bacillati</taxon>
        <taxon>Bacillota</taxon>
        <taxon>Bacilli</taxon>
        <taxon>Bacillales</taxon>
        <taxon>Thermoactinomycetaceae</taxon>
        <taxon>Marininema</taxon>
    </lineage>
</organism>
<keyword evidence="3" id="KW-0167">Capsid protein</keyword>
<evidence type="ECO:0000313" key="4">
    <source>
        <dbReference type="Proteomes" id="UP000198660"/>
    </source>
</evidence>
<evidence type="ECO:0000259" key="2">
    <source>
        <dbReference type="Pfam" id="PF01636"/>
    </source>
</evidence>
<name>A0A1I6U2X9_9BACL</name>
<dbReference type="InterPro" id="IPR002575">
    <property type="entry name" value="Aminoglycoside_PTrfase"/>
</dbReference>
<feature type="compositionally biased region" description="Polar residues" evidence="1">
    <location>
        <begin position="356"/>
        <end position="366"/>
    </location>
</feature>
<protein>
    <submittedName>
        <fullName evidence="3">Spore coat protein, CotS family</fullName>
    </submittedName>
</protein>
<dbReference type="InterPro" id="IPR011009">
    <property type="entry name" value="Kinase-like_dom_sf"/>
</dbReference>
<keyword evidence="4" id="KW-1185">Reference proteome</keyword>
<dbReference type="GO" id="GO:0042601">
    <property type="term" value="C:endospore-forming forespore"/>
    <property type="evidence" value="ECO:0007669"/>
    <property type="project" value="TreeGrafter"/>
</dbReference>
<reference evidence="4" key="1">
    <citation type="submission" date="2016-10" db="EMBL/GenBank/DDBJ databases">
        <authorList>
            <person name="Varghese N."/>
            <person name="Submissions S."/>
        </authorList>
    </citation>
    <scope>NUCLEOTIDE SEQUENCE [LARGE SCALE GENOMIC DNA]</scope>
    <source>
        <strain evidence="4">DSM 45789</strain>
    </source>
</reference>
<dbReference type="RefSeq" id="WP_091838815.1">
    <property type="nucleotide sequence ID" value="NZ_FPAA01000013.1"/>
</dbReference>
<dbReference type="PANTHER" id="PTHR39179">
    <property type="entry name" value="SPORE COAT PROTEIN I"/>
    <property type="match status" value="1"/>
</dbReference>
<dbReference type="SUPFAM" id="SSF56112">
    <property type="entry name" value="Protein kinase-like (PK-like)"/>
    <property type="match status" value="1"/>
</dbReference>
<accession>A0A1I6U2X9</accession>
<dbReference type="Gene3D" id="3.30.200.20">
    <property type="entry name" value="Phosphorylase Kinase, domain 1"/>
    <property type="match status" value="1"/>
</dbReference>
<dbReference type="Proteomes" id="UP000198660">
    <property type="component" value="Unassembled WGS sequence"/>
</dbReference>
<dbReference type="InterPro" id="IPR047175">
    <property type="entry name" value="CotS-like"/>
</dbReference>
<gene>
    <name evidence="3" type="ORF">SAMN05444972_11321</name>
</gene>
<evidence type="ECO:0000313" key="3">
    <source>
        <dbReference type="EMBL" id="SFS95728.1"/>
    </source>
</evidence>
<dbReference type="PANTHER" id="PTHR39179:SF1">
    <property type="entry name" value="SPORE COAT PROTEIN I"/>
    <property type="match status" value="1"/>
</dbReference>
<sequence length="380" mass="44053">MKGDETMKLDPMLDGPVLSEVFDRYGWSPSRVRYIQGVLQVRTEEGEFSLKKTEAPVAKLRLLNQVSEALIEEGYEHLLSFVRTKGGEPFAEMERGNWYAYPWYGEPLGKGEPLSSLELMRQLARFHRLSQPIVKNASIEKGKSLPVQSERWKEWQNHLAEWREMANEREFTSPFDRTFQEHYDFLDKSFQFSLQGMDRIASISGGALPQQTLTHQRIHPQNLLVGAEGWRWIDWDHCAVDQPVTDIAAFLRRFLEVEEGEVVDPAALLEAYDKEWTLSRKEKKILALTLACPERPLRILHAYYQKPRRSEESVSVRRLEEEVDRLQVFQDWIRSEWKPSATGQKSGSSRGHRTGSKTGARSNAPQKNRRRGNKAKKQKI</sequence>
<dbReference type="EMBL" id="FPAA01000013">
    <property type="protein sequence ID" value="SFS95728.1"/>
    <property type="molecule type" value="Genomic_DNA"/>
</dbReference>
<dbReference type="AlphaFoldDB" id="A0A1I6U2X9"/>
<feature type="region of interest" description="Disordered" evidence="1">
    <location>
        <begin position="339"/>
        <end position="380"/>
    </location>
</feature>
<dbReference type="OrthoDB" id="2379727at2"/>
<feature type="domain" description="Aminoglycoside phosphotransferase" evidence="2">
    <location>
        <begin position="118"/>
        <end position="265"/>
    </location>
</feature>
<feature type="compositionally biased region" description="Basic residues" evidence="1">
    <location>
        <begin position="367"/>
        <end position="380"/>
    </location>
</feature>
<keyword evidence="3" id="KW-0946">Virion</keyword>
<dbReference type="Gene3D" id="3.90.1200.10">
    <property type="match status" value="1"/>
</dbReference>
<evidence type="ECO:0000256" key="1">
    <source>
        <dbReference type="SAM" id="MobiDB-lite"/>
    </source>
</evidence>
<dbReference type="Pfam" id="PF01636">
    <property type="entry name" value="APH"/>
    <property type="match status" value="1"/>
</dbReference>
<proteinExistence type="predicted"/>